<feature type="region of interest" description="Disordered" evidence="1">
    <location>
        <begin position="1"/>
        <end position="20"/>
    </location>
</feature>
<dbReference type="AlphaFoldDB" id="A0A2K8N8C3"/>
<evidence type="ECO:0000256" key="1">
    <source>
        <dbReference type="SAM" id="MobiDB-lite"/>
    </source>
</evidence>
<accession>A0A2K8N8C3</accession>
<evidence type="ECO:0000313" key="3">
    <source>
        <dbReference type="Proteomes" id="UP000231932"/>
    </source>
</evidence>
<dbReference type="EMBL" id="CP024955">
    <property type="protein sequence ID" value="ATY84682.1"/>
    <property type="molecule type" value="Genomic_DNA"/>
</dbReference>
<protein>
    <submittedName>
        <fullName evidence="2">Uncharacterized protein</fullName>
    </submittedName>
</protein>
<dbReference type="Proteomes" id="UP000231932">
    <property type="component" value="Chromosome"/>
</dbReference>
<sequence length="76" mass="8560">MEIGDLLQGTQKLDKDPPTSYGYPGMSRVYWDTTFEKTTGRVATVPEFRAWRTGEPNVWGEMTRWSSGDLSTEPGS</sequence>
<gene>
    <name evidence="2" type="ORF">CVV65_06815</name>
</gene>
<reference evidence="3" key="1">
    <citation type="submission" date="2017-11" db="EMBL/GenBank/DDBJ databases">
        <title>Complete Genome Sequence of Kyrpidia sp. Strain EA-1, a thermophilic, hydrogen-oxidizing Bacterium, isolated from the Azores.</title>
        <authorList>
            <person name="Reiner J.E."/>
            <person name="Lapp C.J."/>
            <person name="Bunk B."/>
            <person name="Gescher J."/>
        </authorList>
    </citation>
    <scope>NUCLEOTIDE SEQUENCE [LARGE SCALE GENOMIC DNA]</scope>
    <source>
        <strain evidence="3">EA-1</strain>
    </source>
</reference>
<name>A0A2K8N8C3_9BACL</name>
<dbReference type="KEGG" id="kyr:CVV65_06815"/>
<evidence type="ECO:0000313" key="2">
    <source>
        <dbReference type="EMBL" id="ATY84682.1"/>
    </source>
</evidence>
<proteinExistence type="predicted"/>
<organism evidence="2 3">
    <name type="scientific">Kyrpidia spormannii</name>
    <dbReference type="NCBI Taxonomy" id="2055160"/>
    <lineage>
        <taxon>Bacteria</taxon>
        <taxon>Bacillati</taxon>
        <taxon>Bacillota</taxon>
        <taxon>Bacilli</taxon>
        <taxon>Bacillales</taxon>
        <taxon>Alicyclobacillaceae</taxon>
        <taxon>Kyrpidia</taxon>
    </lineage>
</organism>
<keyword evidence="3" id="KW-1185">Reference proteome</keyword>